<dbReference type="AlphaFoldDB" id="A0A411WGD7"/>
<dbReference type="KEGG" id="prag:EKN56_01975"/>
<accession>A0A411WGD7</accession>
<sequence length="367" mass="41734">MIVDKYIQLAGGCIADDKTIYLLSRDGELEYGQKHTEVNIWNGDKSKPLLESQIIKATVEAVVRYKNLQENFDGLCVLSSDCEIFFIQRGSVYKEKIKDVPSGNEINSLAVIDDVLYGCGDGAVVYKRTAKKQWMAIHEAISEKFSTLDLIIKMDEYCDKREKTDGVDSMTATLEWNQSERFKYTDFRRLWSINGNRQNNIYACGSVNTPKSKDGVLFNYDGESWKRLAIPETNTLSSLFVGDDGRVLTGGLEGHLLMSQDGVHFRDVSTPEDLMVINYIKSYRDKIYLGTSDGLFQYQNESIVTPDIAQDLNKVDESILTECWSIDICGDYLLLMCEYSAWRYCFTTGVCELLIKFTGRPEEDDDE</sequence>
<evidence type="ECO:0008006" key="3">
    <source>
        <dbReference type="Google" id="ProtNLM"/>
    </source>
</evidence>
<name>A0A411WGD7_9GAMM</name>
<evidence type="ECO:0000313" key="2">
    <source>
        <dbReference type="Proteomes" id="UP000293154"/>
    </source>
</evidence>
<keyword evidence="2" id="KW-1185">Reference proteome</keyword>
<dbReference type="SUPFAM" id="SSF110296">
    <property type="entry name" value="Oligoxyloglucan reducing end-specific cellobiohydrolase"/>
    <property type="match status" value="1"/>
</dbReference>
<protein>
    <recommendedName>
        <fullName evidence="3">WD40 repeat domain-containing protein</fullName>
    </recommendedName>
</protein>
<reference evidence="1 2" key="1">
    <citation type="submission" date="2019-03" db="EMBL/GenBank/DDBJ databases">
        <title>Pragia sp. nov. isolated from the gut tract of Carduelis flavirostris.</title>
        <authorList>
            <person name="Ge Y."/>
        </authorList>
    </citation>
    <scope>NUCLEOTIDE SEQUENCE [LARGE SCALE GENOMIC DNA]</scope>
    <source>
        <strain evidence="1 2">CF-458</strain>
    </source>
</reference>
<dbReference type="RefSeq" id="WP_130590271.1">
    <property type="nucleotide sequence ID" value="NZ_CP034752.1"/>
</dbReference>
<proteinExistence type="predicted"/>
<organism evidence="1 2">
    <name type="scientific">Limnobaculum zhutongyuii</name>
    <dbReference type="NCBI Taxonomy" id="2498113"/>
    <lineage>
        <taxon>Bacteria</taxon>
        <taxon>Pseudomonadati</taxon>
        <taxon>Pseudomonadota</taxon>
        <taxon>Gammaproteobacteria</taxon>
        <taxon>Enterobacterales</taxon>
        <taxon>Budviciaceae</taxon>
        <taxon>Limnobaculum</taxon>
    </lineage>
</organism>
<evidence type="ECO:0000313" key="1">
    <source>
        <dbReference type="EMBL" id="QBH95279.1"/>
    </source>
</evidence>
<dbReference type="OrthoDB" id="6862936at2"/>
<gene>
    <name evidence="1" type="ORF">EKN56_01975</name>
</gene>
<dbReference type="Proteomes" id="UP000293154">
    <property type="component" value="Chromosome"/>
</dbReference>
<dbReference type="EMBL" id="CP034752">
    <property type="protein sequence ID" value="QBH95279.1"/>
    <property type="molecule type" value="Genomic_DNA"/>
</dbReference>